<dbReference type="Proteomes" id="UP000025748">
    <property type="component" value="Unassembled WGS sequence"/>
</dbReference>
<accession>A0ABR4QYW9</accession>
<dbReference type="EMBL" id="JHEM01000020">
    <property type="protein sequence ID" value="KCB23425.1"/>
    <property type="molecule type" value="Genomic_DNA"/>
</dbReference>
<organism evidence="2 3">
    <name type="scientific">Bordetella hinzii OH87 BAL007II</name>
    <dbReference type="NCBI Taxonomy" id="1331262"/>
    <lineage>
        <taxon>Bacteria</taxon>
        <taxon>Pseudomonadati</taxon>
        <taxon>Pseudomonadota</taxon>
        <taxon>Betaproteobacteria</taxon>
        <taxon>Burkholderiales</taxon>
        <taxon>Alcaligenaceae</taxon>
        <taxon>Bordetella</taxon>
    </lineage>
</organism>
<keyword evidence="3" id="KW-1185">Reference proteome</keyword>
<reference evidence="2 3" key="1">
    <citation type="submission" date="2014-03" db="EMBL/GenBank/DDBJ databases">
        <title>Genome sequence of Bordetella hinzii.</title>
        <authorList>
            <person name="Register K."/>
            <person name="Harvill E."/>
            <person name="Goodfield L.L."/>
            <person name="Ivanov Y.V."/>
            <person name="Meyer J.A."/>
            <person name="Muse S.J."/>
            <person name="Jacobs N."/>
            <person name="Bendor L."/>
            <person name="Smallridge W.E."/>
            <person name="Brinkac L.M."/>
            <person name="Sanka R."/>
            <person name="Kim M."/>
            <person name="Losada L."/>
        </authorList>
    </citation>
    <scope>NUCLEOTIDE SEQUENCE [LARGE SCALE GENOMIC DNA]</scope>
    <source>
        <strain evidence="2 3">OH87 BAL007II</strain>
    </source>
</reference>
<name>A0ABR4QYW9_9BORD</name>
<comment type="caution">
    <text evidence="2">The sequence shown here is derived from an EMBL/GenBank/DDBJ whole genome shotgun (WGS) entry which is preliminary data.</text>
</comment>
<evidence type="ECO:0000313" key="3">
    <source>
        <dbReference type="Proteomes" id="UP000025748"/>
    </source>
</evidence>
<gene>
    <name evidence="2" type="ORF">L544_2477</name>
</gene>
<feature type="region of interest" description="Disordered" evidence="1">
    <location>
        <begin position="1"/>
        <end position="51"/>
    </location>
</feature>
<evidence type="ECO:0000256" key="1">
    <source>
        <dbReference type="SAM" id="MobiDB-lite"/>
    </source>
</evidence>
<protein>
    <submittedName>
        <fullName evidence="2">Uncharacterized protein</fullName>
    </submittedName>
</protein>
<proteinExistence type="predicted"/>
<evidence type="ECO:0000313" key="2">
    <source>
        <dbReference type="EMBL" id="KCB23425.1"/>
    </source>
</evidence>
<sequence length="51" mass="5522">MFKDIAAITPEGTTAKPGRQNRKIKTDPPGNARHPQAACGDTRLYGDVRSL</sequence>